<dbReference type="HAMAP" id="MF_00009">
    <property type="entry name" value="Endoribonucl_YbeY"/>
    <property type="match status" value="1"/>
</dbReference>
<dbReference type="NCBIfam" id="TIGR00043">
    <property type="entry name" value="rRNA maturation RNase YbeY"/>
    <property type="match status" value="1"/>
</dbReference>
<dbReference type="GO" id="GO:0005737">
    <property type="term" value="C:cytoplasm"/>
    <property type="evidence" value="ECO:0007669"/>
    <property type="project" value="UniProtKB-SubCell"/>
</dbReference>
<dbReference type="GO" id="GO:0004222">
    <property type="term" value="F:metalloendopeptidase activity"/>
    <property type="evidence" value="ECO:0007669"/>
    <property type="project" value="InterPro"/>
</dbReference>
<dbReference type="PANTHER" id="PTHR46986">
    <property type="entry name" value="ENDORIBONUCLEASE YBEY, CHLOROPLASTIC"/>
    <property type="match status" value="1"/>
</dbReference>
<dbReference type="GO" id="GO:0004521">
    <property type="term" value="F:RNA endonuclease activity"/>
    <property type="evidence" value="ECO:0007669"/>
    <property type="project" value="UniProtKB-UniRule"/>
</dbReference>
<evidence type="ECO:0000256" key="1">
    <source>
        <dbReference type="ARBA" id="ARBA00010875"/>
    </source>
</evidence>
<evidence type="ECO:0000256" key="7">
    <source>
        <dbReference type="HAMAP-Rule" id="MF_00009"/>
    </source>
</evidence>
<comment type="caution">
    <text evidence="8">The sequence shown here is derived from an EMBL/GenBank/DDBJ whole genome shotgun (WGS) entry which is preliminary data.</text>
</comment>
<keyword evidence="7" id="KW-0698">rRNA processing</keyword>
<evidence type="ECO:0000256" key="6">
    <source>
        <dbReference type="ARBA" id="ARBA00022833"/>
    </source>
</evidence>
<feature type="binding site" evidence="7">
    <location>
        <position position="107"/>
    </location>
    <ligand>
        <name>Zn(2+)</name>
        <dbReference type="ChEBI" id="CHEBI:29105"/>
        <note>catalytic</note>
    </ligand>
</feature>
<dbReference type="AlphaFoldDB" id="A0A1F7VBG5"/>
<sequence>MGLMRLEIHKLVQCRLPRSRLQSLANLTVRKFGRRLRARELSLVLTGTSAVQRLNRIYRNKNLPTDVLSFDYGEIVICYPLAKKQAREHGVSAADEISLLFVHGLLHIMGFDHHRPRERQRMRLAEKKLLGYSGLVGRNSG</sequence>
<dbReference type="GO" id="GO:0006364">
    <property type="term" value="P:rRNA processing"/>
    <property type="evidence" value="ECO:0007669"/>
    <property type="project" value="UniProtKB-UniRule"/>
</dbReference>
<reference evidence="8 9" key="1">
    <citation type="journal article" date="2016" name="Nat. Commun.">
        <title>Thousands of microbial genomes shed light on interconnected biogeochemical processes in an aquifer system.</title>
        <authorList>
            <person name="Anantharaman K."/>
            <person name="Brown C.T."/>
            <person name="Hug L.A."/>
            <person name="Sharon I."/>
            <person name="Castelle C.J."/>
            <person name="Probst A.J."/>
            <person name="Thomas B.C."/>
            <person name="Singh A."/>
            <person name="Wilkins M.J."/>
            <person name="Karaoz U."/>
            <person name="Brodie E.L."/>
            <person name="Williams K.H."/>
            <person name="Hubbard S.S."/>
            <person name="Banfield J.F."/>
        </authorList>
    </citation>
    <scope>NUCLEOTIDE SEQUENCE [LARGE SCALE GENOMIC DNA]</scope>
</reference>
<proteinExistence type="inferred from homology"/>
<keyword evidence="3 7" id="KW-0479">Metal-binding</keyword>
<dbReference type="GO" id="GO:0008270">
    <property type="term" value="F:zinc ion binding"/>
    <property type="evidence" value="ECO:0007669"/>
    <property type="project" value="UniProtKB-UniRule"/>
</dbReference>
<evidence type="ECO:0000313" key="9">
    <source>
        <dbReference type="Proteomes" id="UP000178723"/>
    </source>
</evidence>
<dbReference type="PANTHER" id="PTHR46986:SF1">
    <property type="entry name" value="ENDORIBONUCLEASE YBEY, CHLOROPLASTIC"/>
    <property type="match status" value="1"/>
</dbReference>
<dbReference type="Pfam" id="PF02130">
    <property type="entry name" value="YbeY"/>
    <property type="match status" value="1"/>
</dbReference>
<comment type="similarity">
    <text evidence="1 7">Belongs to the endoribonuclease YbeY family.</text>
</comment>
<evidence type="ECO:0000256" key="4">
    <source>
        <dbReference type="ARBA" id="ARBA00022759"/>
    </source>
</evidence>
<comment type="function">
    <text evidence="7">Single strand-specific metallo-endoribonuclease involved in late-stage 70S ribosome quality control and in maturation of the 3' terminus of the 16S rRNA.</text>
</comment>
<dbReference type="PROSITE" id="PS01306">
    <property type="entry name" value="UPF0054"/>
    <property type="match status" value="1"/>
</dbReference>
<dbReference type="STRING" id="1802407.A3I40_02185"/>
<dbReference type="SUPFAM" id="SSF55486">
    <property type="entry name" value="Metalloproteases ('zincins'), catalytic domain"/>
    <property type="match status" value="1"/>
</dbReference>
<keyword evidence="7" id="KW-0690">Ribosome biogenesis</keyword>
<keyword evidence="5 7" id="KW-0378">Hydrolase</keyword>
<dbReference type="InterPro" id="IPR023091">
    <property type="entry name" value="MetalPrtase_cat_dom_sf_prd"/>
</dbReference>
<keyword evidence="6 7" id="KW-0862">Zinc</keyword>
<dbReference type="EC" id="3.1.-.-" evidence="7"/>
<comment type="subcellular location">
    <subcellularLocation>
        <location evidence="7">Cytoplasm</location>
    </subcellularLocation>
</comment>
<feature type="binding site" evidence="7">
    <location>
        <position position="113"/>
    </location>
    <ligand>
        <name>Zn(2+)</name>
        <dbReference type="ChEBI" id="CHEBI:29105"/>
        <note>catalytic</note>
    </ligand>
</feature>
<evidence type="ECO:0000256" key="3">
    <source>
        <dbReference type="ARBA" id="ARBA00022723"/>
    </source>
</evidence>
<evidence type="ECO:0000256" key="2">
    <source>
        <dbReference type="ARBA" id="ARBA00022722"/>
    </source>
</evidence>
<dbReference type="EMBL" id="MGEP01000020">
    <property type="protein sequence ID" value="OGL87324.1"/>
    <property type="molecule type" value="Genomic_DNA"/>
</dbReference>
<comment type="cofactor">
    <cofactor evidence="7">
        <name>Zn(2+)</name>
        <dbReference type="ChEBI" id="CHEBI:29105"/>
    </cofactor>
    <text evidence="7">Binds 1 zinc ion.</text>
</comment>
<dbReference type="Gene3D" id="3.40.390.30">
    <property type="entry name" value="Metalloproteases ('zincins'), catalytic domain"/>
    <property type="match status" value="1"/>
</dbReference>
<keyword evidence="4 7" id="KW-0255">Endonuclease</keyword>
<accession>A0A1F7VBG5</accession>
<gene>
    <name evidence="7" type="primary">ybeY</name>
    <name evidence="8" type="ORF">A3I40_02185</name>
</gene>
<organism evidence="8 9">
    <name type="scientific">Candidatus Uhrbacteria bacterium RIFCSPLOWO2_02_FULL_48_12</name>
    <dbReference type="NCBI Taxonomy" id="1802407"/>
    <lineage>
        <taxon>Bacteria</taxon>
        <taxon>Candidatus Uhriibacteriota</taxon>
    </lineage>
</organism>
<evidence type="ECO:0000256" key="5">
    <source>
        <dbReference type="ARBA" id="ARBA00022801"/>
    </source>
</evidence>
<dbReference type="InterPro" id="IPR002036">
    <property type="entry name" value="YbeY"/>
</dbReference>
<keyword evidence="2 7" id="KW-0540">Nuclease</keyword>
<feature type="binding site" evidence="7">
    <location>
        <position position="103"/>
    </location>
    <ligand>
        <name>Zn(2+)</name>
        <dbReference type="ChEBI" id="CHEBI:29105"/>
        <note>catalytic</note>
    </ligand>
</feature>
<evidence type="ECO:0000313" key="8">
    <source>
        <dbReference type="EMBL" id="OGL87324.1"/>
    </source>
</evidence>
<dbReference type="InterPro" id="IPR020549">
    <property type="entry name" value="YbeY_CS"/>
</dbReference>
<keyword evidence="7" id="KW-0963">Cytoplasm</keyword>
<name>A0A1F7VBG5_9BACT</name>
<protein>
    <recommendedName>
        <fullName evidence="7">Endoribonuclease YbeY</fullName>
        <ecNumber evidence="7">3.1.-.-</ecNumber>
    </recommendedName>
</protein>
<dbReference type="Proteomes" id="UP000178723">
    <property type="component" value="Unassembled WGS sequence"/>
</dbReference>